<organism evidence="2 3">
    <name type="scientific">Diaporthe vaccinii</name>
    <dbReference type="NCBI Taxonomy" id="105482"/>
    <lineage>
        <taxon>Eukaryota</taxon>
        <taxon>Fungi</taxon>
        <taxon>Dikarya</taxon>
        <taxon>Ascomycota</taxon>
        <taxon>Pezizomycotina</taxon>
        <taxon>Sordariomycetes</taxon>
        <taxon>Sordariomycetidae</taxon>
        <taxon>Diaporthales</taxon>
        <taxon>Diaporthaceae</taxon>
        <taxon>Diaporthe</taxon>
        <taxon>Diaporthe eres species complex</taxon>
    </lineage>
</organism>
<keyword evidence="3" id="KW-1185">Reference proteome</keyword>
<comment type="caution">
    <text evidence="2">The sequence shown here is derived from an EMBL/GenBank/DDBJ whole genome shotgun (WGS) entry which is preliminary data.</text>
</comment>
<proteinExistence type="predicted"/>
<dbReference type="InterPro" id="IPR052895">
    <property type="entry name" value="HetReg/Transcr_Mod"/>
</dbReference>
<evidence type="ECO:0000313" key="3">
    <source>
        <dbReference type="Proteomes" id="UP001600888"/>
    </source>
</evidence>
<dbReference type="Pfam" id="PF06985">
    <property type="entry name" value="HET"/>
    <property type="match status" value="1"/>
</dbReference>
<dbReference type="Proteomes" id="UP001600888">
    <property type="component" value="Unassembled WGS sequence"/>
</dbReference>
<sequence length="185" mass="21269">MSPFDFHNLQHHRQQIRLFHLQPGGFHDPISATLSIAYLGDSPKYEALSYVWGDPNVCFDITVDGHTVPVTINLWAALRRLRGLHEERVLWIDSLCINQSDRIEKTYQVGLMTEIYRNTWRGLAWLGEFDEDAVLIPGMDLEFCRDSGVTMDKNHARLAFQFIKKLSKLSTDGYFTVETENVLPG</sequence>
<name>A0ABR4EIV4_9PEZI</name>
<dbReference type="PANTHER" id="PTHR24148:SF73">
    <property type="entry name" value="HET DOMAIN PROTEIN (AFU_ORTHOLOGUE AFUA_8G01020)"/>
    <property type="match status" value="1"/>
</dbReference>
<gene>
    <name evidence="2" type="ORF">FJTKL_10984</name>
</gene>
<evidence type="ECO:0000259" key="1">
    <source>
        <dbReference type="Pfam" id="PF06985"/>
    </source>
</evidence>
<accession>A0ABR4EIV4</accession>
<feature type="domain" description="Heterokaryon incompatibility" evidence="1">
    <location>
        <begin position="45"/>
        <end position="136"/>
    </location>
</feature>
<dbReference type="PANTHER" id="PTHR24148">
    <property type="entry name" value="ANKYRIN REPEAT DOMAIN-CONTAINING PROTEIN 39 HOMOLOG-RELATED"/>
    <property type="match status" value="1"/>
</dbReference>
<dbReference type="InterPro" id="IPR010730">
    <property type="entry name" value="HET"/>
</dbReference>
<dbReference type="EMBL" id="JBAWTH010000050">
    <property type="protein sequence ID" value="KAL2282381.1"/>
    <property type="molecule type" value="Genomic_DNA"/>
</dbReference>
<reference evidence="2 3" key="1">
    <citation type="submission" date="2024-03" db="EMBL/GenBank/DDBJ databases">
        <title>A high-quality draft genome sequence of Diaporthe vaccinii, a causative agent of upright dieback and viscid rot disease in cranberry plants.</title>
        <authorList>
            <person name="Sarrasin M."/>
            <person name="Lang B.F."/>
            <person name="Burger G."/>
        </authorList>
    </citation>
    <scope>NUCLEOTIDE SEQUENCE [LARGE SCALE GENOMIC DNA]</scope>
    <source>
        <strain evidence="2 3">IS7</strain>
    </source>
</reference>
<evidence type="ECO:0000313" key="2">
    <source>
        <dbReference type="EMBL" id="KAL2282381.1"/>
    </source>
</evidence>
<protein>
    <recommendedName>
        <fullName evidence="1">Heterokaryon incompatibility domain-containing protein</fullName>
    </recommendedName>
</protein>